<dbReference type="InterPro" id="IPR036775">
    <property type="entry name" value="DNA_pol_Y-fam_lit_finger_sf"/>
</dbReference>
<gene>
    <name evidence="3" type="ORF">A2773_04020</name>
</gene>
<dbReference type="EMBL" id="MFJE01000012">
    <property type="protein sequence ID" value="OGG14753.1"/>
    <property type="molecule type" value="Genomic_DNA"/>
</dbReference>
<dbReference type="GO" id="GO:0005829">
    <property type="term" value="C:cytosol"/>
    <property type="evidence" value="ECO:0007669"/>
    <property type="project" value="TreeGrafter"/>
</dbReference>
<comment type="similarity">
    <text evidence="1">Belongs to the DNA polymerase type-Y family.</text>
</comment>
<comment type="caution">
    <text evidence="3">The sequence shown here is derived from an EMBL/GenBank/DDBJ whole genome shotgun (WGS) entry which is preliminary data.</text>
</comment>
<evidence type="ECO:0000313" key="4">
    <source>
        <dbReference type="Proteomes" id="UP000177383"/>
    </source>
</evidence>
<dbReference type="PANTHER" id="PTHR11076:SF33">
    <property type="entry name" value="DNA POLYMERASE KAPPA"/>
    <property type="match status" value="1"/>
</dbReference>
<dbReference type="SUPFAM" id="SSF56672">
    <property type="entry name" value="DNA/RNA polymerases"/>
    <property type="match status" value="1"/>
</dbReference>
<name>A0A1F5ZQU6_9BACT</name>
<dbReference type="AlphaFoldDB" id="A0A1F5ZQU6"/>
<dbReference type="InterPro" id="IPR050116">
    <property type="entry name" value="DNA_polymerase-Y"/>
</dbReference>
<protein>
    <recommendedName>
        <fullName evidence="2">UmuC domain-containing protein</fullName>
    </recommendedName>
</protein>
<dbReference type="STRING" id="1798375.A2773_04020"/>
<evidence type="ECO:0000313" key="3">
    <source>
        <dbReference type="EMBL" id="OGG14753.1"/>
    </source>
</evidence>
<dbReference type="GO" id="GO:0009432">
    <property type="term" value="P:SOS response"/>
    <property type="evidence" value="ECO:0007669"/>
    <property type="project" value="TreeGrafter"/>
</dbReference>
<dbReference type="PROSITE" id="PS50173">
    <property type="entry name" value="UMUC"/>
    <property type="match status" value="1"/>
</dbReference>
<dbReference type="Gene3D" id="3.30.70.270">
    <property type="match status" value="1"/>
</dbReference>
<dbReference type="Proteomes" id="UP000177383">
    <property type="component" value="Unassembled WGS sequence"/>
</dbReference>
<dbReference type="Gene3D" id="3.30.1490.100">
    <property type="entry name" value="DNA polymerase, Y-family, little finger domain"/>
    <property type="match status" value="1"/>
</dbReference>
<dbReference type="PANTHER" id="PTHR11076">
    <property type="entry name" value="DNA REPAIR POLYMERASE UMUC / TRANSFERASE FAMILY MEMBER"/>
    <property type="match status" value="1"/>
</dbReference>
<evidence type="ECO:0000256" key="1">
    <source>
        <dbReference type="ARBA" id="ARBA00010945"/>
    </source>
</evidence>
<evidence type="ECO:0000259" key="2">
    <source>
        <dbReference type="PROSITE" id="PS50173"/>
    </source>
</evidence>
<proteinExistence type="inferred from homology"/>
<dbReference type="InterPro" id="IPR001126">
    <property type="entry name" value="UmuC"/>
</dbReference>
<feature type="domain" description="UmuC" evidence="2">
    <location>
        <begin position="12"/>
        <end position="195"/>
    </location>
</feature>
<dbReference type="GO" id="GO:0003887">
    <property type="term" value="F:DNA-directed DNA polymerase activity"/>
    <property type="evidence" value="ECO:0007669"/>
    <property type="project" value="TreeGrafter"/>
</dbReference>
<reference evidence="3 4" key="1">
    <citation type="journal article" date="2016" name="Nat. Commun.">
        <title>Thousands of microbial genomes shed light on interconnected biogeochemical processes in an aquifer system.</title>
        <authorList>
            <person name="Anantharaman K."/>
            <person name="Brown C.T."/>
            <person name="Hug L.A."/>
            <person name="Sharon I."/>
            <person name="Castelle C.J."/>
            <person name="Probst A.J."/>
            <person name="Thomas B.C."/>
            <person name="Singh A."/>
            <person name="Wilkins M.J."/>
            <person name="Karaoz U."/>
            <person name="Brodie E.L."/>
            <person name="Williams K.H."/>
            <person name="Hubbard S.S."/>
            <person name="Banfield J.F."/>
        </authorList>
    </citation>
    <scope>NUCLEOTIDE SEQUENCE [LARGE SCALE GENOMIC DNA]</scope>
</reference>
<dbReference type="GO" id="GO:0003684">
    <property type="term" value="F:damaged DNA binding"/>
    <property type="evidence" value="ECO:0007669"/>
    <property type="project" value="InterPro"/>
</dbReference>
<dbReference type="Pfam" id="PF00817">
    <property type="entry name" value="IMS"/>
    <property type="match status" value="1"/>
</dbReference>
<dbReference type="InterPro" id="IPR043128">
    <property type="entry name" value="Rev_trsase/Diguanyl_cyclase"/>
</dbReference>
<dbReference type="InterPro" id="IPR043502">
    <property type="entry name" value="DNA/RNA_pol_sf"/>
</dbReference>
<dbReference type="GO" id="GO:0042276">
    <property type="term" value="P:error-prone translesion synthesis"/>
    <property type="evidence" value="ECO:0007669"/>
    <property type="project" value="TreeGrafter"/>
</dbReference>
<dbReference type="InterPro" id="IPR017961">
    <property type="entry name" value="DNA_pol_Y-fam_little_finger"/>
</dbReference>
<dbReference type="SUPFAM" id="SSF100879">
    <property type="entry name" value="Lesion bypass DNA polymerase (Y-family), little finger domain"/>
    <property type="match status" value="1"/>
</dbReference>
<sequence>MDLTLNTAMPSLMHIDLNSCFATCEQQAYPNLRGKPLVIAAYTTPRGFVLSPSIEAKRVGIKMGMTVGEARQVYPRVIVRDPDPPLIRSVHIKFKNLLKAYSASVTPKSIDEVVIDFSGTPYIEKDLKDVGREIKMKIKREIGDWISCNVGISTNRFLAKLAAGLHKPDGLDVITFSNLREIYKTRTLIDLPGINVNFQARLNAYKIFTPLEFLEAPVTILQHRVFKSVLGRQWYQRLRGWEVDNIDFARKSFGQNYALGKQTANQKEIAKLLLRLVEKMGRRLRRANFQARGISLEILYTDQTYWHKSQKFSSNLATTYELYSKSLWLIKQQPIIKKVRNLSVSCFDLIPFSIQQLELFGDKEKRYKIQEAVDSVNNKWGEFTLSSSSMMGMKNVILDRIAFGQSKELEEIYFSK</sequence>
<dbReference type="Pfam" id="PF11799">
    <property type="entry name" value="IMS_C"/>
    <property type="match status" value="1"/>
</dbReference>
<organism evidence="3 4">
    <name type="scientific">Candidatus Gottesmanbacteria bacterium RIFCSPHIGHO2_01_FULL_39_10</name>
    <dbReference type="NCBI Taxonomy" id="1798375"/>
    <lineage>
        <taxon>Bacteria</taxon>
        <taxon>Candidatus Gottesmaniibacteriota</taxon>
    </lineage>
</organism>
<dbReference type="GO" id="GO:0006281">
    <property type="term" value="P:DNA repair"/>
    <property type="evidence" value="ECO:0007669"/>
    <property type="project" value="InterPro"/>
</dbReference>
<dbReference type="Gene3D" id="3.40.1170.60">
    <property type="match status" value="1"/>
</dbReference>
<accession>A0A1F5ZQU6</accession>